<proteinExistence type="predicted"/>
<accession>A0A3N5Y6Y5</accession>
<dbReference type="Gene3D" id="1.10.3730.20">
    <property type="match status" value="1"/>
</dbReference>
<keyword evidence="3 6" id="KW-0812">Transmembrane</keyword>
<dbReference type="PANTHER" id="PTHR42920">
    <property type="entry name" value="OS03G0707200 PROTEIN-RELATED"/>
    <property type="match status" value="1"/>
</dbReference>
<dbReference type="GO" id="GO:0005886">
    <property type="term" value="C:plasma membrane"/>
    <property type="evidence" value="ECO:0007669"/>
    <property type="project" value="UniProtKB-SubCell"/>
</dbReference>
<evidence type="ECO:0000259" key="7">
    <source>
        <dbReference type="Pfam" id="PF00892"/>
    </source>
</evidence>
<keyword evidence="4 6" id="KW-1133">Transmembrane helix</keyword>
<keyword evidence="9" id="KW-1185">Reference proteome</keyword>
<dbReference type="Proteomes" id="UP000275281">
    <property type="component" value="Unassembled WGS sequence"/>
</dbReference>
<feature type="transmembrane region" description="Helical" evidence="6">
    <location>
        <begin position="35"/>
        <end position="53"/>
    </location>
</feature>
<gene>
    <name evidence="8" type="ORF">DRW07_09595</name>
</gene>
<dbReference type="RefSeq" id="WP_124027698.1">
    <property type="nucleotide sequence ID" value="NZ_JBHRSN010000006.1"/>
</dbReference>
<comment type="subcellular location">
    <subcellularLocation>
        <location evidence="1">Cell membrane</location>
        <topology evidence="1">Multi-pass membrane protein</topology>
    </subcellularLocation>
</comment>
<dbReference type="EMBL" id="RPOK01000003">
    <property type="protein sequence ID" value="RPJ66339.1"/>
    <property type="molecule type" value="Genomic_DNA"/>
</dbReference>
<dbReference type="InterPro" id="IPR037185">
    <property type="entry name" value="EmrE-like"/>
</dbReference>
<evidence type="ECO:0000256" key="6">
    <source>
        <dbReference type="SAM" id="Phobius"/>
    </source>
</evidence>
<evidence type="ECO:0000256" key="3">
    <source>
        <dbReference type="ARBA" id="ARBA00022692"/>
    </source>
</evidence>
<keyword evidence="5 6" id="KW-0472">Membrane</keyword>
<feature type="transmembrane region" description="Helical" evidence="6">
    <location>
        <begin position="65"/>
        <end position="83"/>
    </location>
</feature>
<feature type="transmembrane region" description="Helical" evidence="6">
    <location>
        <begin position="89"/>
        <end position="108"/>
    </location>
</feature>
<evidence type="ECO:0000256" key="5">
    <source>
        <dbReference type="ARBA" id="ARBA00023136"/>
    </source>
</evidence>
<dbReference type="AlphaFoldDB" id="A0A3N5Y6Y5"/>
<comment type="caution">
    <text evidence="8">The sequence shown here is derived from an EMBL/GenBank/DDBJ whole genome shotgun (WGS) entry which is preliminary data.</text>
</comment>
<organism evidence="8 9">
    <name type="scientific">Alteromonas sediminis</name>
    <dbReference type="NCBI Taxonomy" id="2259342"/>
    <lineage>
        <taxon>Bacteria</taxon>
        <taxon>Pseudomonadati</taxon>
        <taxon>Pseudomonadota</taxon>
        <taxon>Gammaproteobacteria</taxon>
        <taxon>Alteromonadales</taxon>
        <taxon>Alteromonadaceae</taxon>
        <taxon>Alteromonas/Salinimonas group</taxon>
        <taxon>Alteromonas</taxon>
    </lineage>
</organism>
<feature type="transmembrane region" description="Helical" evidence="6">
    <location>
        <begin position="207"/>
        <end position="225"/>
    </location>
</feature>
<evidence type="ECO:0000313" key="9">
    <source>
        <dbReference type="Proteomes" id="UP000275281"/>
    </source>
</evidence>
<protein>
    <submittedName>
        <fullName evidence="8">DMT family transporter</fullName>
    </submittedName>
</protein>
<sequence length="288" mass="31479">MDPVKRSLVSLHLTVVLLGGTALFSQIISLPATDITLGRSIFAFVVLTLLVYSKRGSLVLTNIRDYVMACFLGALMAVHWVTYFAAMQYAGVSVGIIALFTFPVITVFMEPFIEKGTIHWQDILSALVVLLGIALIVPAPDLSNDITMGVLVGVFSAFLYSLRNLIHRKHFSQYSGAKAMAWQTAVICILLLPFGFNGLRVADIDDWLWLLLLGTVFTALPHALIAQSLKHLRAKTFSLVASMQPIYGVALSIIILNESPNWQTLLGGILVTSASIYETVVTHKSSKV</sequence>
<evidence type="ECO:0000256" key="1">
    <source>
        <dbReference type="ARBA" id="ARBA00004651"/>
    </source>
</evidence>
<feature type="domain" description="EamA" evidence="7">
    <location>
        <begin position="12"/>
        <end position="137"/>
    </location>
</feature>
<feature type="transmembrane region" description="Helical" evidence="6">
    <location>
        <begin position="146"/>
        <end position="165"/>
    </location>
</feature>
<dbReference type="Pfam" id="PF00892">
    <property type="entry name" value="EamA"/>
    <property type="match status" value="2"/>
</dbReference>
<feature type="transmembrane region" description="Helical" evidence="6">
    <location>
        <begin position="177"/>
        <end position="195"/>
    </location>
</feature>
<feature type="domain" description="EamA" evidence="7">
    <location>
        <begin position="148"/>
        <end position="274"/>
    </location>
</feature>
<evidence type="ECO:0000313" key="8">
    <source>
        <dbReference type="EMBL" id="RPJ66339.1"/>
    </source>
</evidence>
<dbReference type="InterPro" id="IPR000620">
    <property type="entry name" value="EamA_dom"/>
</dbReference>
<reference evidence="8 9" key="1">
    <citation type="submission" date="2018-11" db="EMBL/GenBank/DDBJ databases">
        <authorList>
            <person name="Ye M.-Q."/>
            <person name="Du Z.-J."/>
        </authorList>
    </citation>
    <scope>NUCLEOTIDE SEQUENCE [LARGE SCALE GENOMIC DNA]</scope>
    <source>
        <strain evidence="8 9">U0105</strain>
    </source>
</reference>
<name>A0A3N5Y6Y5_9ALTE</name>
<feature type="transmembrane region" description="Helical" evidence="6">
    <location>
        <begin position="120"/>
        <end position="140"/>
    </location>
</feature>
<evidence type="ECO:0000256" key="4">
    <source>
        <dbReference type="ARBA" id="ARBA00022989"/>
    </source>
</evidence>
<keyword evidence="2" id="KW-1003">Cell membrane</keyword>
<dbReference type="PANTHER" id="PTHR42920:SF5">
    <property type="entry name" value="EAMA DOMAIN-CONTAINING PROTEIN"/>
    <property type="match status" value="1"/>
</dbReference>
<dbReference type="OrthoDB" id="9150437at2"/>
<dbReference type="InterPro" id="IPR051258">
    <property type="entry name" value="Diverse_Substrate_Transporter"/>
</dbReference>
<evidence type="ECO:0000256" key="2">
    <source>
        <dbReference type="ARBA" id="ARBA00022475"/>
    </source>
</evidence>
<dbReference type="SUPFAM" id="SSF103481">
    <property type="entry name" value="Multidrug resistance efflux transporter EmrE"/>
    <property type="match status" value="2"/>
</dbReference>